<dbReference type="PANTHER" id="PTHR34595:SF7">
    <property type="entry name" value="SLL1039 PROTEIN"/>
    <property type="match status" value="1"/>
</dbReference>
<dbReference type="Proteomes" id="UP000192872">
    <property type="component" value="Unassembled WGS sequence"/>
</dbReference>
<dbReference type="Pfam" id="PF04168">
    <property type="entry name" value="Alpha-E"/>
    <property type="match status" value="1"/>
</dbReference>
<dbReference type="PANTHER" id="PTHR34595">
    <property type="entry name" value="BLR5612 PROTEIN"/>
    <property type="match status" value="1"/>
</dbReference>
<dbReference type="AlphaFoldDB" id="A0A1W9HUG2"/>
<dbReference type="EMBL" id="LWDL01000023">
    <property type="protein sequence ID" value="OQW50942.1"/>
    <property type="molecule type" value="Genomic_DNA"/>
</dbReference>
<comment type="caution">
    <text evidence="2">The sequence shown here is derived from an EMBL/GenBank/DDBJ whole genome shotgun (WGS) entry which is preliminary data.</text>
</comment>
<organism evidence="2 3">
    <name type="scientific">Candidatus Raskinella chloraquaticus</name>
    <dbReference type="NCBI Taxonomy" id="1951219"/>
    <lineage>
        <taxon>Bacteria</taxon>
        <taxon>Pseudomonadati</taxon>
        <taxon>Pseudomonadota</taxon>
        <taxon>Alphaproteobacteria</taxon>
        <taxon>Hyphomicrobiales</taxon>
        <taxon>Phreatobacteraceae</taxon>
        <taxon>Candidatus Raskinella</taxon>
    </lineage>
</organism>
<accession>A0A1W9HUG2</accession>
<dbReference type="RefSeq" id="WP_376801171.1">
    <property type="nucleotide sequence ID" value="NZ_DBNB01000009.1"/>
</dbReference>
<dbReference type="STRING" id="1827387.A4S15_13105"/>
<gene>
    <name evidence="2" type="ORF">A4S15_13105</name>
</gene>
<proteinExistence type="predicted"/>
<evidence type="ECO:0000259" key="1">
    <source>
        <dbReference type="Pfam" id="PF04168"/>
    </source>
</evidence>
<evidence type="ECO:0000313" key="3">
    <source>
        <dbReference type="Proteomes" id="UP000192872"/>
    </source>
</evidence>
<feature type="domain" description="DUF403" evidence="1">
    <location>
        <begin position="1"/>
        <end position="313"/>
    </location>
</feature>
<sequence>MLSRTADNLFWLSRYIERAENLARILDVASRLANLPSAYAGTSNEWESAVATAACVDTFHDAFDEVTPENVIEFLAFSPTNPGSIRNCIETARHNARAVRTALTVEMWEIINSAWLELQSLSAERLRSGPELARFLAWVKEMTLRFDGIAYRTMLRNDAYYFSRLGFQIERADNTARILDVKYHVLLPQTEPVGGGLDYFQWAAVLRSVSALTSYNWIYRDSVKPWLVADFLILREEMPRSLACCYGNIVRFLDELAVSYGRQGDAQRLSRRVSSDLRNATIEGIFQGGLHEFISQFIVGNNHVAQAITKQFLT</sequence>
<evidence type="ECO:0000313" key="2">
    <source>
        <dbReference type="EMBL" id="OQW50942.1"/>
    </source>
</evidence>
<dbReference type="InterPro" id="IPR051680">
    <property type="entry name" value="ATP-dep_Glu-Cys_Ligase-2"/>
</dbReference>
<protein>
    <submittedName>
        <fullName evidence="2">A alpha-helical domain with a conserved ER moti</fullName>
    </submittedName>
</protein>
<dbReference type="InterPro" id="IPR007296">
    <property type="entry name" value="DUF403"/>
</dbReference>
<name>A0A1W9HUG2_9HYPH</name>
<reference evidence="2 3" key="1">
    <citation type="journal article" date="2017" name="Water Res.">
        <title>Comammox in drinking water systems.</title>
        <authorList>
            <person name="Wang Y."/>
            <person name="Ma L."/>
            <person name="Mao Y."/>
            <person name="Jiang X."/>
            <person name="Xia Y."/>
            <person name="Yu K."/>
            <person name="Li B."/>
            <person name="Zhang T."/>
        </authorList>
    </citation>
    <scope>NUCLEOTIDE SEQUENCE [LARGE SCALE GENOMIC DNA]</scope>
    <source>
        <strain evidence="2">SG_bin8</strain>
    </source>
</reference>